<keyword evidence="2" id="KW-1185">Reference proteome</keyword>
<protein>
    <submittedName>
        <fullName evidence="1">Uncharacterized protein</fullName>
    </submittedName>
</protein>
<gene>
    <name evidence="1" type="ORF">MLD38_007559</name>
</gene>
<organism evidence="1 2">
    <name type="scientific">Melastoma candidum</name>
    <dbReference type="NCBI Taxonomy" id="119954"/>
    <lineage>
        <taxon>Eukaryota</taxon>
        <taxon>Viridiplantae</taxon>
        <taxon>Streptophyta</taxon>
        <taxon>Embryophyta</taxon>
        <taxon>Tracheophyta</taxon>
        <taxon>Spermatophyta</taxon>
        <taxon>Magnoliopsida</taxon>
        <taxon>eudicotyledons</taxon>
        <taxon>Gunneridae</taxon>
        <taxon>Pentapetalae</taxon>
        <taxon>rosids</taxon>
        <taxon>malvids</taxon>
        <taxon>Myrtales</taxon>
        <taxon>Melastomataceae</taxon>
        <taxon>Melastomatoideae</taxon>
        <taxon>Melastomateae</taxon>
        <taxon>Melastoma</taxon>
    </lineage>
</organism>
<sequence length="1123" mass="127804">MGKTINISGFPSNVSAAMVKEFLEGTTGQGTVFAIKVRKCKTGSRSFAIVQFLSVEDAGRIILMAARRMLYGSYYLTARRVEKDIVPRPRVLVHLMQSKSLHFGCQVAAEKFLSLWKGSNVSVSFGRGSRKLSFYLEHSFTEYKLELSYDNIWRIELHRSRFLSRSHLLIQLYGAPFIYKKDAPSSGNVFEDPLYNYFMDASDYQWIRTTDFSPSACIGQSSTLFLEITQSDQLPDFEADFPYYVEKSQAVSLEKSCPYSCNLDIVPTVCPPSGVYLPYDILFKINMLVQNGCLAGPCLDSSFYRMVDPHRFNKGFIEDALDKMYHLKECCYDPSRWLVEQYKKYMTSRYSTKMSSIALDSGLVYIHRIQITPCRVYFFGPEINVSNHVLRMNSKYVDNFLRVSFVDEDFEKIHSTDLSPRSSLNLGNRRTEIYGRIISILRNGISIGDKKFEFLAFSSSQLRESSAWMFAPIDGHTAKSIREDMGEFHLIRNVAKYAARLGQSLSSSTETLNVSRDEVREIPDIEVNRDGNHYNFSDGIGKISEEFAKRVAVKCGFKHFTPSAFQIRYGGYKGVVAIDPTSSFKLSLRKSMSKFESKSTKLNVLAWSKYQPCFLNRQFITLLSTLSVPDHIFMKKQSAALDQLNAILTNATRALEALEQMLLGEIGNMLREMLSCGYRPDVEPFLSMMLQTFRATKLYEMRTKTRIFLPKGRSMMGCLDETRTLGYGQVFVQCSGTRRRCLENSTMSLCDGSYEDFIVTGTVVVAKNPCLHPGDVRVLTAVDVPDLHHMVDCIVFPQRGMRPHPNECSGSDLDGDVYLVCWDADLIPPYQVSPMDYTAAPTMELDHDVTIEEVEEYFVNYIVNDSLGIIANAHTVFADRSPKKALSSECIALAKLFSVAVDFPKTGVPAEIPQHLYVKEYPDFMEKLDKPTYESTNVIGKLFRAVKDVAPSASSIKKFTREVASRTYDRDLEVDGFEDYVDDAFYHKGNYDYKLGNLMEYYGIKTEAEILSGNVLKMSKSFTKRRDAEAIDMSVKALRKEARGWFRGNSKDADDYAKASAWYHVTYHPAYFGQYNEGLDRDHYISFPWCVYDKLIQIKRKANAKADSAGGLEEFFENYLHVN</sequence>
<evidence type="ECO:0000313" key="1">
    <source>
        <dbReference type="EMBL" id="KAI4381491.1"/>
    </source>
</evidence>
<dbReference type="EMBL" id="CM042882">
    <property type="protein sequence ID" value="KAI4381491.1"/>
    <property type="molecule type" value="Genomic_DNA"/>
</dbReference>
<reference evidence="2" key="1">
    <citation type="journal article" date="2023" name="Front. Plant Sci.">
        <title>Chromosomal-level genome assembly of Melastoma candidum provides insights into trichome evolution.</title>
        <authorList>
            <person name="Zhong Y."/>
            <person name="Wu W."/>
            <person name="Sun C."/>
            <person name="Zou P."/>
            <person name="Liu Y."/>
            <person name="Dai S."/>
            <person name="Zhou R."/>
        </authorList>
    </citation>
    <scope>NUCLEOTIDE SEQUENCE [LARGE SCALE GENOMIC DNA]</scope>
</reference>
<name>A0ACB9RTE5_9MYRT</name>
<accession>A0ACB9RTE5</accession>
<dbReference type="Proteomes" id="UP001057402">
    <property type="component" value="Chromosome 3"/>
</dbReference>
<comment type="caution">
    <text evidence="1">The sequence shown here is derived from an EMBL/GenBank/DDBJ whole genome shotgun (WGS) entry which is preliminary data.</text>
</comment>
<proteinExistence type="predicted"/>
<evidence type="ECO:0000313" key="2">
    <source>
        <dbReference type="Proteomes" id="UP001057402"/>
    </source>
</evidence>